<accession>A0A5B7CQK3</accession>
<feature type="compositionally biased region" description="Basic and acidic residues" evidence="1">
    <location>
        <begin position="75"/>
        <end position="84"/>
    </location>
</feature>
<dbReference type="AlphaFoldDB" id="A0A5B7CQK3"/>
<name>A0A5B7CQK3_PORTR</name>
<dbReference type="EMBL" id="VSRR010000084">
    <property type="protein sequence ID" value="MPC09763.1"/>
    <property type="molecule type" value="Genomic_DNA"/>
</dbReference>
<comment type="caution">
    <text evidence="2">The sequence shown here is derived from an EMBL/GenBank/DDBJ whole genome shotgun (WGS) entry which is preliminary data.</text>
</comment>
<proteinExistence type="predicted"/>
<protein>
    <submittedName>
        <fullName evidence="2">Uncharacterized protein</fullName>
    </submittedName>
</protein>
<gene>
    <name evidence="2" type="ORF">E2C01_002381</name>
</gene>
<evidence type="ECO:0000313" key="3">
    <source>
        <dbReference type="Proteomes" id="UP000324222"/>
    </source>
</evidence>
<organism evidence="2 3">
    <name type="scientific">Portunus trituberculatus</name>
    <name type="common">Swimming crab</name>
    <name type="synonym">Neptunus trituberculatus</name>
    <dbReference type="NCBI Taxonomy" id="210409"/>
    <lineage>
        <taxon>Eukaryota</taxon>
        <taxon>Metazoa</taxon>
        <taxon>Ecdysozoa</taxon>
        <taxon>Arthropoda</taxon>
        <taxon>Crustacea</taxon>
        <taxon>Multicrustacea</taxon>
        <taxon>Malacostraca</taxon>
        <taxon>Eumalacostraca</taxon>
        <taxon>Eucarida</taxon>
        <taxon>Decapoda</taxon>
        <taxon>Pleocyemata</taxon>
        <taxon>Brachyura</taxon>
        <taxon>Eubrachyura</taxon>
        <taxon>Portunoidea</taxon>
        <taxon>Portunidae</taxon>
        <taxon>Portuninae</taxon>
        <taxon>Portunus</taxon>
    </lineage>
</organism>
<evidence type="ECO:0000256" key="1">
    <source>
        <dbReference type="SAM" id="MobiDB-lite"/>
    </source>
</evidence>
<sequence length="84" mass="8978">MAHSVLHTTPSHCHEVNPLTPKELPSSYQCLVHDVQYSVPSFMASCSARCHHKPETQTVRQYADGGSGDSGGRGGGRDGSGEVR</sequence>
<dbReference type="Proteomes" id="UP000324222">
    <property type="component" value="Unassembled WGS sequence"/>
</dbReference>
<keyword evidence="3" id="KW-1185">Reference proteome</keyword>
<reference evidence="2 3" key="1">
    <citation type="submission" date="2019-05" db="EMBL/GenBank/DDBJ databases">
        <title>Another draft genome of Portunus trituberculatus and its Hox gene families provides insights of decapod evolution.</title>
        <authorList>
            <person name="Jeong J.-H."/>
            <person name="Song I."/>
            <person name="Kim S."/>
            <person name="Choi T."/>
            <person name="Kim D."/>
            <person name="Ryu S."/>
            <person name="Kim W."/>
        </authorList>
    </citation>
    <scope>NUCLEOTIDE SEQUENCE [LARGE SCALE GENOMIC DNA]</scope>
    <source>
        <tissue evidence="2">Muscle</tissue>
    </source>
</reference>
<evidence type="ECO:0000313" key="2">
    <source>
        <dbReference type="EMBL" id="MPC09763.1"/>
    </source>
</evidence>
<feature type="compositionally biased region" description="Gly residues" evidence="1">
    <location>
        <begin position="65"/>
        <end position="74"/>
    </location>
</feature>
<feature type="region of interest" description="Disordered" evidence="1">
    <location>
        <begin position="54"/>
        <end position="84"/>
    </location>
</feature>